<dbReference type="Proteomes" id="UP001279410">
    <property type="component" value="Unassembled WGS sequence"/>
</dbReference>
<evidence type="ECO:0000259" key="11">
    <source>
        <dbReference type="Pfam" id="PF00999"/>
    </source>
</evidence>
<feature type="domain" description="Cation/H+ exchanger transmembrane" evidence="11">
    <location>
        <begin position="165"/>
        <end position="218"/>
    </location>
</feature>
<gene>
    <name evidence="12" type="ORF">AKAME5_002567400</name>
</gene>
<dbReference type="PANTHER" id="PTHR10110">
    <property type="entry name" value="SODIUM/HYDROGEN EXCHANGER"/>
    <property type="match status" value="1"/>
</dbReference>
<dbReference type="GO" id="GO:0005886">
    <property type="term" value="C:plasma membrane"/>
    <property type="evidence" value="ECO:0007669"/>
    <property type="project" value="TreeGrafter"/>
</dbReference>
<dbReference type="InterPro" id="IPR004709">
    <property type="entry name" value="NaH_exchanger"/>
</dbReference>
<accession>A0AAD3NMA2</accession>
<keyword evidence="5" id="KW-0915">Sodium</keyword>
<dbReference type="Gene3D" id="6.10.140.1330">
    <property type="match status" value="1"/>
</dbReference>
<keyword evidence="8" id="KW-0739">Sodium transport</keyword>
<evidence type="ECO:0000256" key="6">
    <source>
        <dbReference type="ARBA" id="ARBA00023065"/>
    </source>
</evidence>
<feature type="transmembrane region" description="Helical" evidence="9">
    <location>
        <begin position="126"/>
        <end position="143"/>
    </location>
</feature>
<organism evidence="12 13">
    <name type="scientific">Lates japonicus</name>
    <name type="common">Japanese lates</name>
    <dbReference type="NCBI Taxonomy" id="270547"/>
    <lineage>
        <taxon>Eukaryota</taxon>
        <taxon>Metazoa</taxon>
        <taxon>Chordata</taxon>
        <taxon>Craniata</taxon>
        <taxon>Vertebrata</taxon>
        <taxon>Euteleostomi</taxon>
        <taxon>Actinopterygii</taxon>
        <taxon>Neopterygii</taxon>
        <taxon>Teleostei</taxon>
        <taxon>Neoteleostei</taxon>
        <taxon>Acanthomorphata</taxon>
        <taxon>Carangaria</taxon>
        <taxon>Carangaria incertae sedis</taxon>
        <taxon>Centropomidae</taxon>
        <taxon>Lates</taxon>
    </lineage>
</organism>
<dbReference type="GO" id="GO:0051453">
    <property type="term" value="P:regulation of intracellular pH"/>
    <property type="evidence" value="ECO:0007669"/>
    <property type="project" value="TreeGrafter"/>
</dbReference>
<keyword evidence="10" id="KW-0732">Signal</keyword>
<evidence type="ECO:0000256" key="9">
    <source>
        <dbReference type="SAM" id="Phobius"/>
    </source>
</evidence>
<evidence type="ECO:0000256" key="7">
    <source>
        <dbReference type="ARBA" id="ARBA00023136"/>
    </source>
</evidence>
<proteinExistence type="predicted"/>
<dbReference type="Pfam" id="PF00999">
    <property type="entry name" value="Na_H_Exchanger"/>
    <property type="match status" value="2"/>
</dbReference>
<comment type="subcellular location">
    <subcellularLocation>
        <location evidence="1">Membrane</location>
        <topology evidence="1">Multi-pass membrane protein</topology>
    </subcellularLocation>
</comment>
<evidence type="ECO:0000256" key="3">
    <source>
        <dbReference type="ARBA" id="ARBA00022692"/>
    </source>
</evidence>
<dbReference type="InterPro" id="IPR018422">
    <property type="entry name" value="Cation/H_exchanger_CPA1"/>
</dbReference>
<evidence type="ECO:0000256" key="4">
    <source>
        <dbReference type="ARBA" id="ARBA00022989"/>
    </source>
</evidence>
<dbReference type="PANTHER" id="PTHR10110:SF196">
    <property type="entry name" value="SODIUM_HYDROGEN EXCHANGER"/>
    <property type="match status" value="1"/>
</dbReference>
<evidence type="ECO:0000313" key="13">
    <source>
        <dbReference type="Proteomes" id="UP001279410"/>
    </source>
</evidence>
<keyword evidence="4 9" id="KW-1133">Transmembrane helix</keyword>
<evidence type="ECO:0000256" key="8">
    <source>
        <dbReference type="ARBA" id="ARBA00023201"/>
    </source>
</evidence>
<protein>
    <submittedName>
        <fullName evidence="12">Sodium/hydrogen exchanger 2-like protein</fullName>
    </submittedName>
</protein>
<keyword evidence="3 9" id="KW-0812">Transmembrane</keyword>
<feature type="domain" description="Cation/H+ exchanger transmembrane" evidence="11">
    <location>
        <begin position="81"/>
        <end position="164"/>
    </location>
</feature>
<sequence>MDLNITKRRGVLFIVFTVLSLLHGCRGEVPPKPTGSVTIVPPIKPDDSPQAYPDAEKANLPVFTMDYPRIQIPFEITLWVLLASFAKIGFHVYHKITIWVPESCLLISIGLIVGGIMHSVHEEPPAALSSNVFFLYMLPPIVLDSGYFMPTRPFFENIGTIEAFGVQDINLQENLLFATIISAVDPVAVLSVFEDVSVNEQLYIVVFGECLFNDAVTVYTICPRDGDVTEERAGRQLQNSSLSRYDRIQ</sequence>
<evidence type="ECO:0000256" key="1">
    <source>
        <dbReference type="ARBA" id="ARBA00004141"/>
    </source>
</evidence>
<name>A0AAD3NMA2_LATJO</name>
<keyword evidence="13" id="KW-1185">Reference proteome</keyword>
<dbReference type="AlphaFoldDB" id="A0AAD3NMA2"/>
<evidence type="ECO:0000256" key="5">
    <source>
        <dbReference type="ARBA" id="ARBA00023053"/>
    </source>
</evidence>
<feature type="chain" id="PRO_5042215032" evidence="10">
    <location>
        <begin position="28"/>
        <end position="249"/>
    </location>
</feature>
<evidence type="ECO:0000313" key="12">
    <source>
        <dbReference type="EMBL" id="GLD74345.1"/>
    </source>
</evidence>
<dbReference type="InterPro" id="IPR006153">
    <property type="entry name" value="Cation/H_exchanger_TM"/>
</dbReference>
<feature type="transmembrane region" description="Helical" evidence="9">
    <location>
        <begin position="70"/>
        <end position="90"/>
    </location>
</feature>
<dbReference type="GO" id="GO:0015386">
    <property type="term" value="F:potassium:proton antiporter activity"/>
    <property type="evidence" value="ECO:0007669"/>
    <property type="project" value="TreeGrafter"/>
</dbReference>
<evidence type="ECO:0000256" key="2">
    <source>
        <dbReference type="ARBA" id="ARBA00022448"/>
    </source>
</evidence>
<keyword evidence="2" id="KW-0813">Transport</keyword>
<comment type="caution">
    <text evidence="12">The sequence shown here is derived from an EMBL/GenBank/DDBJ whole genome shotgun (WGS) entry which is preliminary data.</text>
</comment>
<dbReference type="GO" id="GO:0098719">
    <property type="term" value="P:sodium ion import across plasma membrane"/>
    <property type="evidence" value="ECO:0007669"/>
    <property type="project" value="TreeGrafter"/>
</dbReference>
<keyword evidence="7 9" id="KW-0472">Membrane</keyword>
<dbReference type="GO" id="GO:0015385">
    <property type="term" value="F:sodium:proton antiporter activity"/>
    <property type="evidence" value="ECO:0007669"/>
    <property type="project" value="InterPro"/>
</dbReference>
<evidence type="ECO:0000256" key="10">
    <source>
        <dbReference type="SAM" id="SignalP"/>
    </source>
</evidence>
<feature type="signal peptide" evidence="10">
    <location>
        <begin position="1"/>
        <end position="27"/>
    </location>
</feature>
<keyword evidence="6" id="KW-0406">Ion transport</keyword>
<dbReference type="PRINTS" id="PR01084">
    <property type="entry name" value="NAHEXCHNGR"/>
</dbReference>
<reference evidence="12" key="1">
    <citation type="submission" date="2022-08" db="EMBL/GenBank/DDBJ databases">
        <title>Genome sequencing of akame (Lates japonicus).</title>
        <authorList>
            <person name="Hashiguchi Y."/>
            <person name="Takahashi H."/>
        </authorList>
    </citation>
    <scope>NUCLEOTIDE SEQUENCE</scope>
    <source>
        <strain evidence="12">Kochi</strain>
    </source>
</reference>
<dbReference type="EMBL" id="BRZM01002172">
    <property type="protein sequence ID" value="GLD74345.1"/>
    <property type="molecule type" value="Genomic_DNA"/>
</dbReference>
<feature type="transmembrane region" description="Helical" evidence="9">
    <location>
        <begin position="97"/>
        <end position="120"/>
    </location>
</feature>